<dbReference type="RefSeq" id="WP_285274456.1">
    <property type="nucleotide sequence ID" value="NZ_JASNVW010000009.1"/>
</dbReference>
<evidence type="ECO:0000256" key="2">
    <source>
        <dbReference type="ARBA" id="ARBA00034617"/>
    </source>
</evidence>
<reference evidence="6 7" key="1">
    <citation type="submission" date="2023-05" db="EMBL/GenBank/DDBJ databases">
        <title>A new hyperthermophilic archaea 'Ignisphaera cupida' sp. nov. and description of the family 'Ignisphaeraceae' fam. nov.</title>
        <authorList>
            <person name="Podosokorskaya O.A."/>
            <person name="Elcheninov A.G."/>
            <person name="Klukina A."/>
            <person name="Merkel A.Y."/>
        </authorList>
    </citation>
    <scope>NUCLEOTIDE SEQUENCE [LARGE SCALE GENOMIC DNA]</scope>
    <source>
        <strain evidence="6 7">4213-co</strain>
    </source>
</reference>
<dbReference type="Gene3D" id="3.40.50.300">
    <property type="entry name" value="P-loop containing nucleotide triphosphate hydrolases"/>
    <property type="match status" value="2"/>
</dbReference>
<evidence type="ECO:0000259" key="5">
    <source>
        <dbReference type="Pfam" id="PF01935"/>
    </source>
</evidence>
<dbReference type="AlphaFoldDB" id="A0ABD4Z8I9"/>
<feature type="domain" description="Helicase HerA central" evidence="5">
    <location>
        <begin position="142"/>
        <end position="394"/>
    </location>
</feature>
<dbReference type="SUPFAM" id="SSF52540">
    <property type="entry name" value="P-loop containing nucleoside triphosphate hydrolases"/>
    <property type="match status" value="1"/>
</dbReference>
<dbReference type="PANTHER" id="PTHR42957">
    <property type="entry name" value="HELICASE MJ1565-RELATED"/>
    <property type="match status" value="1"/>
</dbReference>
<name>A0ABD4Z8I9_9CREN</name>
<comment type="caution">
    <text evidence="6">The sequence shown here is derived from an EMBL/GenBank/DDBJ whole genome shotgun (WGS) entry which is preliminary data.</text>
</comment>
<evidence type="ECO:0000256" key="1">
    <source>
        <dbReference type="ARBA" id="ARBA00007816"/>
    </source>
</evidence>
<evidence type="ECO:0000313" key="6">
    <source>
        <dbReference type="EMBL" id="MDK6029469.1"/>
    </source>
</evidence>
<dbReference type="Pfam" id="PF01935">
    <property type="entry name" value="DUF87"/>
    <property type="match status" value="1"/>
</dbReference>
<keyword evidence="6" id="KW-0547">Nucleotide-binding</keyword>
<comment type="catalytic activity">
    <reaction evidence="4">
        <text>ATP + H2O = ADP + phosphate + H(+)</text>
        <dbReference type="Rhea" id="RHEA:13065"/>
        <dbReference type="ChEBI" id="CHEBI:15377"/>
        <dbReference type="ChEBI" id="CHEBI:15378"/>
        <dbReference type="ChEBI" id="CHEBI:30616"/>
        <dbReference type="ChEBI" id="CHEBI:43474"/>
        <dbReference type="ChEBI" id="CHEBI:456216"/>
        <dbReference type="EC" id="5.6.2.4"/>
    </reaction>
</comment>
<comment type="similarity">
    <text evidence="1">Belongs to the HerA family.</text>
</comment>
<dbReference type="InterPro" id="IPR008571">
    <property type="entry name" value="HerA-like"/>
</dbReference>
<dbReference type="EMBL" id="JASNVW010000009">
    <property type="protein sequence ID" value="MDK6029469.1"/>
    <property type="molecule type" value="Genomic_DNA"/>
</dbReference>
<accession>A0ABD4Z8I9</accession>
<keyword evidence="7" id="KW-1185">Reference proteome</keyword>
<dbReference type="GO" id="GO:0005524">
    <property type="term" value="F:ATP binding"/>
    <property type="evidence" value="ECO:0007669"/>
    <property type="project" value="UniProtKB-KW"/>
</dbReference>
<dbReference type="PANTHER" id="PTHR42957:SF1">
    <property type="entry name" value="HELICASE MJ1565-RELATED"/>
    <property type="match status" value="1"/>
</dbReference>
<organism evidence="6 7">
    <name type="scientific">Ignisphaera cupida</name>
    <dbReference type="NCBI Taxonomy" id="3050454"/>
    <lineage>
        <taxon>Archaea</taxon>
        <taxon>Thermoproteota</taxon>
        <taxon>Thermoprotei</taxon>
        <taxon>Desulfurococcales</taxon>
        <taxon>Desulfurococcaceae</taxon>
        <taxon>Ignisphaera</taxon>
    </lineage>
</organism>
<evidence type="ECO:0000256" key="3">
    <source>
        <dbReference type="ARBA" id="ARBA00048954"/>
    </source>
</evidence>
<proteinExistence type="inferred from homology"/>
<dbReference type="GO" id="GO:0043139">
    <property type="term" value="F:5'-3' DNA helicase activity"/>
    <property type="evidence" value="ECO:0007669"/>
    <property type="project" value="UniProtKB-EC"/>
</dbReference>
<dbReference type="InterPro" id="IPR027417">
    <property type="entry name" value="P-loop_NTPase"/>
</dbReference>
<evidence type="ECO:0000313" key="7">
    <source>
        <dbReference type="Proteomes" id="UP001529235"/>
    </source>
</evidence>
<dbReference type="GO" id="GO:0043138">
    <property type="term" value="F:3'-5' DNA helicase activity"/>
    <property type="evidence" value="ECO:0007669"/>
    <property type="project" value="UniProtKB-EC"/>
</dbReference>
<comment type="catalytic activity">
    <reaction evidence="2">
        <text>Couples ATP hydrolysis with the unwinding of duplex DNA by translocating in the 3'-5' direction.</text>
        <dbReference type="EC" id="5.6.2.4"/>
    </reaction>
</comment>
<keyword evidence="6" id="KW-0067">ATP-binding</keyword>
<gene>
    <name evidence="6" type="ORF">QPL79_08845</name>
</gene>
<dbReference type="Proteomes" id="UP001529235">
    <property type="component" value="Unassembled WGS sequence"/>
</dbReference>
<protein>
    <submittedName>
        <fullName evidence="6">ATP-binding protein</fullName>
    </submittedName>
</protein>
<evidence type="ECO:0000256" key="4">
    <source>
        <dbReference type="ARBA" id="ARBA00048988"/>
    </source>
</evidence>
<dbReference type="InterPro" id="IPR002789">
    <property type="entry name" value="HerA_central"/>
</dbReference>
<sequence length="569" mass="62681">MSYSLCKSEIVLGRVGEESYPNIVQIISKLPIPLGTYISIPFEAYDISTGNRKSHCAVGVVSVTSYKKIISTTPTFIASISTSIGIDDENLRYAPSKARIFADIINDYVETPTVPPPPDSEIYLAPSHILTRIFGSIKPSSIRIGHLLGRSDVEISVDVNALSKHLFITGTTGSGKSNTVAILADRIASIGGTILIFDVHGEYGNLEPQSPGVEVQKIDYKLNPLKIPTRMLTRMIIPEAGASRQRALASKAFEISKKVVDGLINNFGTGQELVNVIRNGKLNEILASNVGLKQYLSVLNLGSISMVDYENRSVDDILLELFTNIVVEVLKREKEEREAALKAISKIEEFFGTVSVSFTSPDVIDYLRPSSIIVLNVSELSDEQKDYSLKSILDELLSYARQKLLSGNPHPILVFIEEAHLFLSVSRQTISRSSIERVAREGRKFGLSLAIISQRPRNIDPNTVSQVQNFVFMKLVQEADQQAIMNISDMLTDDIATSLASLNTGEAIVLGEWIGKFPAYVKIDRHVGKRTGSTLDMVAIWSGMKLRKDMYTKLAASSEEAYKEFSSLL</sequence>
<comment type="catalytic activity">
    <reaction evidence="3">
        <text>ATP + H2O = ADP + phosphate + H(+)</text>
        <dbReference type="Rhea" id="RHEA:13065"/>
        <dbReference type="ChEBI" id="CHEBI:15377"/>
        <dbReference type="ChEBI" id="CHEBI:15378"/>
        <dbReference type="ChEBI" id="CHEBI:30616"/>
        <dbReference type="ChEBI" id="CHEBI:43474"/>
        <dbReference type="ChEBI" id="CHEBI:456216"/>
        <dbReference type="EC" id="5.6.2.3"/>
    </reaction>
</comment>